<dbReference type="GO" id="GO:0051301">
    <property type="term" value="P:cell division"/>
    <property type="evidence" value="ECO:0007669"/>
    <property type="project" value="UniProtKB-KW"/>
</dbReference>
<keyword evidence="6 11" id="KW-0812">Transmembrane</keyword>
<keyword evidence="4 10" id="KW-1003">Cell membrane</keyword>
<keyword evidence="7 11" id="KW-1133">Transmembrane helix</keyword>
<dbReference type="RefSeq" id="WP_106011924.1">
    <property type="nucleotide sequence ID" value="NZ_CP027226.1"/>
</dbReference>
<evidence type="ECO:0000256" key="2">
    <source>
        <dbReference type="ARBA" id="ARBA00007379"/>
    </source>
</evidence>
<evidence type="ECO:0000256" key="9">
    <source>
        <dbReference type="ARBA" id="ARBA00023306"/>
    </source>
</evidence>
<comment type="subcellular location">
    <subcellularLocation>
        <location evidence="1">Cell membrane</location>
        <topology evidence="1">Multi-pass membrane protein</topology>
    </subcellularLocation>
</comment>
<evidence type="ECO:0000259" key="13">
    <source>
        <dbReference type="Pfam" id="PF18075"/>
    </source>
</evidence>
<comment type="function">
    <text evidence="10">Part of the ABC transporter FtsEX involved in asymmetric cellular division facilitating the initiation of sporulation.</text>
</comment>
<dbReference type="GO" id="GO:0005886">
    <property type="term" value="C:plasma membrane"/>
    <property type="evidence" value="ECO:0007669"/>
    <property type="project" value="UniProtKB-SubCell"/>
</dbReference>
<evidence type="ECO:0000256" key="4">
    <source>
        <dbReference type="ARBA" id="ARBA00022475"/>
    </source>
</evidence>
<evidence type="ECO:0000256" key="7">
    <source>
        <dbReference type="ARBA" id="ARBA00022989"/>
    </source>
</evidence>
<dbReference type="InterPro" id="IPR058204">
    <property type="entry name" value="FtsX_firmicutes-type"/>
</dbReference>
<feature type="transmembrane region" description="Helical" evidence="11">
    <location>
        <begin position="167"/>
        <end position="188"/>
    </location>
</feature>
<evidence type="ECO:0000256" key="1">
    <source>
        <dbReference type="ARBA" id="ARBA00004651"/>
    </source>
</evidence>
<feature type="transmembrane region" description="Helical" evidence="11">
    <location>
        <begin position="267"/>
        <end position="291"/>
    </location>
</feature>
<dbReference type="KEGG" id="fsa:C5Q98_01210"/>
<reference evidence="15" key="1">
    <citation type="submission" date="2018-02" db="EMBL/GenBank/DDBJ databases">
        <authorList>
            <person name="Holder M.E."/>
            <person name="Ajami N.J."/>
            <person name="Petrosino J.F."/>
        </authorList>
    </citation>
    <scope>NUCLEOTIDE SEQUENCE [LARGE SCALE GENOMIC DNA]</scope>
    <source>
        <strain evidence="15">CCUG 47711</strain>
    </source>
</reference>
<evidence type="ECO:0000256" key="6">
    <source>
        <dbReference type="ARBA" id="ARBA00022692"/>
    </source>
</evidence>
<dbReference type="Proteomes" id="UP000237947">
    <property type="component" value="Chromosome"/>
</dbReference>
<comment type="similarity">
    <text evidence="2 10">Belongs to the ABC-4 integral membrane protein family. FtsX subfamily.</text>
</comment>
<evidence type="ECO:0000256" key="5">
    <source>
        <dbReference type="ARBA" id="ARBA00022618"/>
    </source>
</evidence>
<protein>
    <recommendedName>
        <fullName evidence="3 10">Cell division protein FtsX</fullName>
    </recommendedName>
</protein>
<evidence type="ECO:0000313" key="14">
    <source>
        <dbReference type="EMBL" id="AVM41938.1"/>
    </source>
</evidence>
<dbReference type="PANTHER" id="PTHR47755:SF1">
    <property type="entry name" value="CELL DIVISION PROTEIN FTSX"/>
    <property type="match status" value="1"/>
</dbReference>
<feature type="transmembrane region" description="Helical" evidence="11">
    <location>
        <begin position="21"/>
        <end position="44"/>
    </location>
</feature>
<organism evidence="14 15">
    <name type="scientific">Fastidiosipila sanguinis</name>
    <dbReference type="NCBI Taxonomy" id="236753"/>
    <lineage>
        <taxon>Bacteria</taxon>
        <taxon>Bacillati</taxon>
        <taxon>Bacillota</taxon>
        <taxon>Clostridia</taxon>
        <taxon>Eubacteriales</taxon>
        <taxon>Oscillospiraceae</taxon>
        <taxon>Fastidiosipila</taxon>
    </lineage>
</organism>
<keyword evidence="15" id="KW-1185">Reference proteome</keyword>
<accession>A0A2S0KLP8</accession>
<evidence type="ECO:0000313" key="15">
    <source>
        <dbReference type="Proteomes" id="UP000237947"/>
    </source>
</evidence>
<keyword evidence="8 10" id="KW-0472">Membrane</keyword>
<feature type="domain" description="FtsX extracellular" evidence="13">
    <location>
        <begin position="61"/>
        <end position="151"/>
    </location>
</feature>
<dbReference type="Pfam" id="PF02687">
    <property type="entry name" value="FtsX"/>
    <property type="match status" value="1"/>
</dbReference>
<evidence type="ECO:0000256" key="8">
    <source>
        <dbReference type="ARBA" id="ARBA00023136"/>
    </source>
</evidence>
<keyword evidence="9 10" id="KW-0131">Cell cycle</keyword>
<evidence type="ECO:0000256" key="11">
    <source>
        <dbReference type="SAM" id="Phobius"/>
    </source>
</evidence>
<evidence type="ECO:0000256" key="10">
    <source>
        <dbReference type="PIRNR" id="PIRNR003097"/>
    </source>
</evidence>
<gene>
    <name evidence="14" type="ORF">C5Q98_01210</name>
</gene>
<name>A0A2S0KLP8_9FIRM</name>
<sequence length="297" mass="32949">MKLKIIGNSFKETGRNIVRHPFITIASLTTMTLMLLVLGFFIAFSMNANSMMDRISQTPPVEIWLRKNVNKNEIDNIDKALASSQYVLEYKLKSPQDHYDQFKERLGEDAELLNSLDPKILPYSFTLNLKSPDMIEDFQKEIEVLPGIDEVQYSETVREFIISASKAVNWFSLIVVAVLFTIALLVISNMTRMSILARAEEISIMKYVGATNTYIRVPYLLEGAIIGLIGGLIAGGAIGFAYVQVYKIAMVNTPITSPVALLQMHEVIPTVILVLVAIGVVVGAIGSGLSVRKYVNV</sequence>
<evidence type="ECO:0000256" key="3">
    <source>
        <dbReference type="ARBA" id="ARBA00021907"/>
    </source>
</evidence>
<evidence type="ECO:0000259" key="12">
    <source>
        <dbReference type="Pfam" id="PF02687"/>
    </source>
</evidence>
<dbReference type="Gene3D" id="3.30.70.3040">
    <property type="match status" value="1"/>
</dbReference>
<dbReference type="OrthoDB" id="9812531at2"/>
<dbReference type="PANTHER" id="PTHR47755">
    <property type="entry name" value="CELL DIVISION PROTEIN FTSX"/>
    <property type="match status" value="1"/>
</dbReference>
<dbReference type="InterPro" id="IPR003838">
    <property type="entry name" value="ABC3_permease_C"/>
</dbReference>
<dbReference type="AlphaFoldDB" id="A0A2S0KLP8"/>
<feature type="domain" description="ABC3 transporter permease C-terminal" evidence="12">
    <location>
        <begin position="174"/>
        <end position="295"/>
    </location>
</feature>
<dbReference type="Pfam" id="PF18075">
    <property type="entry name" value="FtsX_ECD"/>
    <property type="match status" value="1"/>
</dbReference>
<dbReference type="EMBL" id="CP027226">
    <property type="protein sequence ID" value="AVM41938.1"/>
    <property type="molecule type" value="Genomic_DNA"/>
</dbReference>
<dbReference type="InterPro" id="IPR040690">
    <property type="entry name" value="FtsX_ECD"/>
</dbReference>
<dbReference type="InterPro" id="IPR004513">
    <property type="entry name" value="FtsX"/>
</dbReference>
<feature type="transmembrane region" description="Helical" evidence="11">
    <location>
        <begin position="219"/>
        <end position="243"/>
    </location>
</feature>
<keyword evidence="5 10" id="KW-0132">Cell division</keyword>
<dbReference type="NCBIfam" id="NF038347">
    <property type="entry name" value="FtsX_Gpos"/>
    <property type="match status" value="1"/>
</dbReference>
<dbReference type="PIRSF" id="PIRSF003097">
    <property type="entry name" value="FtsX"/>
    <property type="match status" value="1"/>
</dbReference>
<proteinExistence type="inferred from homology"/>